<proteinExistence type="predicted"/>
<evidence type="ECO:0000313" key="1">
    <source>
        <dbReference type="EMBL" id="QJA48180.1"/>
    </source>
</evidence>
<accession>A0A6H1ZLV6</accession>
<gene>
    <name evidence="1" type="ORF">TM448A00845_0018</name>
</gene>
<reference evidence="1" key="1">
    <citation type="submission" date="2020-03" db="EMBL/GenBank/DDBJ databases">
        <title>The deep terrestrial virosphere.</title>
        <authorList>
            <person name="Holmfeldt K."/>
            <person name="Nilsson E."/>
            <person name="Simone D."/>
            <person name="Lopez-Fernandez M."/>
            <person name="Wu X."/>
            <person name="de Brujin I."/>
            <person name="Lundin D."/>
            <person name="Andersson A."/>
            <person name="Bertilsson S."/>
            <person name="Dopson M."/>
        </authorList>
    </citation>
    <scope>NUCLEOTIDE SEQUENCE</scope>
    <source>
        <strain evidence="1">TM448A00845</strain>
    </source>
</reference>
<sequence>MTITSAYRTKAIHDRDSGIHSTIPLRAFDIRSRDFPEPVAIANDINKHWAYDPKRPEMRCALYHDTGKGFHIHLQVHANSKLKGG</sequence>
<protein>
    <submittedName>
        <fullName evidence="1">Uncharacterized protein</fullName>
    </submittedName>
</protein>
<organism evidence="1">
    <name type="scientific">viral metagenome</name>
    <dbReference type="NCBI Taxonomy" id="1070528"/>
    <lineage>
        <taxon>unclassified sequences</taxon>
        <taxon>metagenomes</taxon>
        <taxon>organismal metagenomes</taxon>
    </lineage>
</organism>
<dbReference type="EMBL" id="MT144074">
    <property type="protein sequence ID" value="QJA48180.1"/>
    <property type="molecule type" value="Genomic_DNA"/>
</dbReference>
<name>A0A6H1ZLV6_9ZZZZ</name>
<dbReference type="AlphaFoldDB" id="A0A6H1ZLV6"/>